<sequence>MKIKKFSQFIGSIEKFRQKAAHQELWYRGHGSEKYLLEPFLHRNRKAANIDEIEQIESDIYAEFARRSPLYDTYQREKWDMLFLMQHYRAPTRLLDWTSSPLIALFFALMGGDSDNDSTIWCLDPAAWNGIVLKDISEEPRIFTTEERLVDQYHPLFREKSSRNEPLAIQGIINNPRINAQKGRFVIFSSVPRTLEEHASDYKIKDNGPILHKLNISKDAKRNILRDLESYGITYSTIFPDLEGLAVEIRRQYEA</sequence>
<evidence type="ECO:0000313" key="3">
    <source>
        <dbReference type="Proteomes" id="UP000433101"/>
    </source>
</evidence>
<gene>
    <name evidence="2" type="ORF">GR183_10295</name>
</gene>
<protein>
    <submittedName>
        <fullName evidence="2">FRG domain-containing protein</fullName>
    </submittedName>
</protein>
<evidence type="ECO:0000313" key="2">
    <source>
        <dbReference type="EMBL" id="MXN65290.1"/>
    </source>
</evidence>
<dbReference type="InterPro" id="IPR014966">
    <property type="entry name" value="FRG-dom"/>
</dbReference>
<evidence type="ECO:0000259" key="1">
    <source>
        <dbReference type="SMART" id="SM00901"/>
    </source>
</evidence>
<dbReference type="Pfam" id="PF08867">
    <property type="entry name" value="FRG"/>
    <property type="match status" value="1"/>
</dbReference>
<dbReference type="RefSeq" id="WP_160775488.1">
    <property type="nucleotide sequence ID" value="NZ_WUMV01000003.1"/>
</dbReference>
<accession>A0A7X3LUH4</accession>
<name>A0A7X3LUH4_9HYPH</name>
<comment type="caution">
    <text evidence="2">The sequence shown here is derived from an EMBL/GenBank/DDBJ whole genome shotgun (WGS) entry which is preliminary data.</text>
</comment>
<proteinExistence type="predicted"/>
<reference evidence="2 3" key="1">
    <citation type="submission" date="2019-12" db="EMBL/GenBank/DDBJ databases">
        <authorList>
            <person name="Li M."/>
        </authorList>
    </citation>
    <scope>NUCLEOTIDE SEQUENCE [LARGE SCALE GENOMIC DNA]</scope>
    <source>
        <strain evidence="2 3">GBMRC 2046</strain>
    </source>
</reference>
<dbReference type="SMART" id="SM00901">
    <property type="entry name" value="FRG"/>
    <property type="match status" value="1"/>
</dbReference>
<keyword evidence="3" id="KW-1185">Reference proteome</keyword>
<dbReference type="AlphaFoldDB" id="A0A7X3LUH4"/>
<dbReference type="Proteomes" id="UP000433101">
    <property type="component" value="Unassembled WGS sequence"/>
</dbReference>
<dbReference type="EMBL" id="WUMV01000003">
    <property type="protein sequence ID" value="MXN65290.1"/>
    <property type="molecule type" value="Genomic_DNA"/>
</dbReference>
<feature type="domain" description="FRG" evidence="1">
    <location>
        <begin position="21"/>
        <end position="121"/>
    </location>
</feature>
<organism evidence="2 3">
    <name type="scientific">Stappia sediminis</name>
    <dbReference type="NCBI Taxonomy" id="2692190"/>
    <lineage>
        <taxon>Bacteria</taxon>
        <taxon>Pseudomonadati</taxon>
        <taxon>Pseudomonadota</taxon>
        <taxon>Alphaproteobacteria</taxon>
        <taxon>Hyphomicrobiales</taxon>
        <taxon>Stappiaceae</taxon>
        <taxon>Stappia</taxon>
    </lineage>
</organism>